<gene>
    <name evidence="14" type="ORF">O7R10_00480</name>
</gene>
<dbReference type="PANTHER" id="PTHR11070">
    <property type="entry name" value="UVRD / RECB / PCRA DNA HELICASE FAMILY MEMBER"/>
    <property type="match status" value="1"/>
</dbReference>
<dbReference type="Gene3D" id="3.40.50.300">
    <property type="entry name" value="P-loop containing nucleotide triphosphate hydrolases"/>
    <property type="match status" value="2"/>
</dbReference>
<evidence type="ECO:0000256" key="4">
    <source>
        <dbReference type="ARBA" id="ARBA00022806"/>
    </source>
</evidence>
<feature type="domain" description="UvrD-like helicase ATP-binding" evidence="12">
    <location>
        <begin position="7"/>
        <end position="304"/>
    </location>
</feature>
<comment type="catalytic activity">
    <reaction evidence="10">
        <text>ATP + H2O = ADP + phosphate + H(+)</text>
        <dbReference type="Rhea" id="RHEA:13065"/>
        <dbReference type="ChEBI" id="CHEBI:15377"/>
        <dbReference type="ChEBI" id="CHEBI:15378"/>
        <dbReference type="ChEBI" id="CHEBI:30616"/>
        <dbReference type="ChEBI" id="CHEBI:43474"/>
        <dbReference type="ChEBI" id="CHEBI:456216"/>
        <dbReference type="EC" id="5.6.2.4"/>
    </reaction>
</comment>
<dbReference type="Gene3D" id="1.10.10.160">
    <property type="match status" value="1"/>
</dbReference>
<evidence type="ECO:0000259" key="13">
    <source>
        <dbReference type="PROSITE" id="PS51217"/>
    </source>
</evidence>
<evidence type="ECO:0000256" key="1">
    <source>
        <dbReference type="ARBA" id="ARBA00009922"/>
    </source>
</evidence>
<evidence type="ECO:0000313" key="15">
    <source>
        <dbReference type="Proteomes" id="UP001210120"/>
    </source>
</evidence>
<comment type="catalytic activity">
    <reaction evidence="8">
        <text>Couples ATP hydrolysis with the unwinding of duplex DNA by translocating in the 3'-5' direction.</text>
        <dbReference type="EC" id="5.6.2.4"/>
    </reaction>
</comment>
<reference evidence="14" key="1">
    <citation type="submission" date="2022-12" db="EMBL/GenBank/DDBJ databases">
        <title>Genomic Characterization of Candidatus Phytoplasma sacchari in China.</title>
        <authorList>
            <person name="Zhang R.-Y."/>
        </authorList>
    </citation>
    <scope>NUCLEOTIDE SEQUENCE [LARGE SCALE GENOMIC DNA]</scope>
    <source>
        <strain evidence="14">SCWL1</strain>
    </source>
</reference>
<keyword evidence="6" id="KW-0238">DNA-binding</keyword>
<evidence type="ECO:0000256" key="6">
    <source>
        <dbReference type="ARBA" id="ARBA00023125"/>
    </source>
</evidence>
<keyword evidence="7" id="KW-0413">Isomerase</keyword>
<keyword evidence="2 11" id="KW-0547">Nucleotide-binding</keyword>
<evidence type="ECO:0000256" key="11">
    <source>
        <dbReference type="PROSITE-ProRule" id="PRU00560"/>
    </source>
</evidence>
<evidence type="ECO:0000259" key="12">
    <source>
        <dbReference type="PROSITE" id="PS51198"/>
    </source>
</evidence>
<dbReference type="CDD" id="cd17932">
    <property type="entry name" value="DEXQc_UvrD"/>
    <property type="match status" value="1"/>
</dbReference>
<accession>A0ABY7M2G1</accession>
<dbReference type="Gene3D" id="1.10.486.10">
    <property type="entry name" value="PCRA, domain 4"/>
    <property type="match status" value="1"/>
</dbReference>
<evidence type="ECO:0000256" key="8">
    <source>
        <dbReference type="ARBA" id="ARBA00034617"/>
    </source>
</evidence>
<sequence length="743" mass="88269">MYEKIIESLNKEQKNIIKDTKNSIYVLAGAGTGKTKTLTSKIIFLLKKLKIDQKKILAITFTNNAAQEMKKRLKKILNEDCSELNIETFHSLSNKILKKKENEKKLKFSFNIIDEKDSKIIIKEKIKKLKLKNNIINSINQIRNFISYYKTQIIRNEIIKKINIDKKVNNVNKKIFFNDEKEFKQNYQELEKIYLEYKYFLIKNNLMDFDDLIINNYKLLKDNNLVLKFYQNKFSHILVDEFQDIDIIQYQIIKMIGKNSILFVVGDPNQNIYNFRGSDIICSDLFLKDFKAIIYRLFKNYRSTKNILSKSNLLIENNYENEKKFKNKLESIIGQGDEVIYKKFPYSYLESKFIIEEIKKLINKEKYNYGDFAILYRINELSKDIENSLITNNIPYNIQGYISFYNKKEIKVFINYLNALIYPEKDFYLKKIINIPSRKIGKKTLEKLDQISLEKKISLIENIKNEVNNKTKIGKKITNFQKIFKEISDSLKDKNKCNLSNIIFVIDKIIGYTDSLNNNYHSKDNEKIKNKELKKNLTRLQNIFHEFEFPQEIKDNFSNTYDKISFILEQISLFYDSDNQKNKDKVILSSIHKSKGLEYKIVFFIGLEEKVFLSNRENFFEININKNNIIEKIKEERRLVYVAITRAKKILYITSSQNRFLFGKKIISNPICFIKEMRLKNFAEKTKKLKNKFYKIADNIIHNKFGIGKIITIKKDIITISFSPPYGIKDILINHHSLKKYDK</sequence>
<dbReference type="InterPro" id="IPR013986">
    <property type="entry name" value="DExx_box_DNA_helicase_dom_sf"/>
</dbReference>
<keyword evidence="4 11" id="KW-0347">Helicase</keyword>
<dbReference type="PANTHER" id="PTHR11070:SF2">
    <property type="entry name" value="ATP-DEPENDENT DNA HELICASE SRS2"/>
    <property type="match status" value="1"/>
</dbReference>
<dbReference type="PROSITE" id="PS51198">
    <property type="entry name" value="UVRD_HELICASE_ATP_BIND"/>
    <property type="match status" value="1"/>
</dbReference>
<evidence type="ECO:0000313" key="14">
    <source>
        <dbReference type="EMBL" id="WBL31527.1"/>
    </source>
</evidence>
<dbReference type="SUPFAM" id="SSF52540">
    <property type="entry name" value="P-loop containing nucleoside triphosphate hydrolases"/>
    <property type="match status" value="1"/>
</dbReference>
<proteinExistence type="inferred from homology"/>
<evidence type="ECO:0000256" key="2">
    <source>
        <dbReference type="ARBA" id="ARBA00022741"/>
    </source>
</evidence>
<evidence type="ECO:0000256" key="10">
    <source>
        <dbReference type="ARBA" id="ARBA00048988"/>
    </source>
</evidence>
<organism evidence="14 15">
    <name type="scientific">Candidatus Phytoplasma sacchari</name>
    <dbReference type="NCBI Taxonomy" id="2609813"/>
    <lineage>
        <taxon>Bacteria</taxon>
        <taxon>Bacillati</taxon>
        <taxon>Mycoplasmatota</taxon>
        <taxon>Mollicutes</taxon>
        <taxon>Acholeplasmatales</taxon>
        <taxon>Acholeplasmataceae</taxon>
        <taxon>Candidatus Phytoplasma</taxon>
        <taxon>16SrXI (Rice yellow dwarf group)</taxon>
    </lineage>
</organism>
<keyword evidence="5 11" id="KW-0067">ATP-binding</keyword>
<evidence type="ECO:0000256" key="5">
    <source>
        <dbReference type="ARBA" id="ARBA00022840"/>
    </source>
</evidence>
<dbReference type="Proteomes" id="UP001210120">
    <property type="component" value="Chromosome"/>
</dbReference>
<dbReference type="EMBL" id="CP115156">
    <property type="protein sequence ID" value="WBL31527.1"/>
    <property type="molecule type" value="Genomic_DNA"/>
</dbReference>
<keyword evidence="3 11" id="KW-0378">Hydrolase</keyword>
<dbReference type="PROSITE" id="PS51217">
    <property type="entry name" value="UVRD_HELICASE_CTER"/>
    <property type="match status" value="1"/>
</dbReference>
<feature type="domain" description="UvrD-like helicase C-terminal" evidence="13">
    <location>
        <begin position="305"/>
        <end position="596"/>
    </location>
</feature>
<evidence type="ECO:0000256" key="7">
    <source>
        <dbReference type="ARBA" id="ARBA00023235"/>
    </source>
</evidence>
<dbReference type="InterPro" id="IPR000212">
    <property type="entry name" value="DNA_helicase_UvrD/REP"/>
</dbReference>
<protein>
    <recommendedName>
        <fullName evidence="9">DNA 3'-5' helicase</fullName>
        <ecNumber evidence="9">5.6.2.4</ecNumber>
    </recommendedName>
</protein>
<dbReference type="InterPro" id="IPR014016">
    <property type="entry name" value="UvrD-like_ATP-bd"/>
</dbReference>
<evidence type="ECO:0000256" key="9">
    <source>
        <dbReference type="ARBA" id="ARBA00034808"/>
    </source>
</evidence>
<evidence type="ECO:0000256" key="3">
    <source>
        <dbReference type="ARBA" id="ARBA00022801"/>
    </source>
</evidence>
<keyword evidence="15" id="KW-1185">Reference proteome</keyword>
<dbReference type="Pfam" id="PF13361">
    <property type="entry name" value="UvrD_C"/>
    <property type="match status" value="1"/>
</dbReference>
<dbReference type="Pfam" id="PF00580">
    <property type="entry name" value="UvrD-helicase"/>
    <property type="match status" value="1"/>
</dbReference>
<comment type="similarity">
    <text evidence="1">Belongs to the helicase family. UvrD subfamily.</text>
</comment>
<feature type="binding site" evidence="11">
    <location>
        <begin position="28"/>
        <end position="35"/>
    </location>
    <ligand>
        <name>ATP</name>
        <dbReference type="ChEBI" id="CHEBI:30616"/>
    </ligand>
</feature>
<dbReference type="EC" id="5.6.2.4" evidence="9"/>
<name>A0ABY7M2G1_9MOLU</name>
<dbReference type="InterPro" id="IPR027417">
    <property type="entry name" value="P-loop_NTPase"/>
</dbReference>
<dbReference type="InterPro" id="IPR014017">
    <property type="entry name" value="DNA_helicase_UvrD-like_C"/>
</dbReference>